<evidence type="ECO:0000256" key="7">
    <source>
        <dbReference type="SAM" id="Coils"/>
    </source>
</evidence>
<evidence type="ECO:0000313" key="10">
    <source>
        <dbReference type="EMBL" id="CEM42648.1"/>
    </source>
</evidence>
<feature type="region of interest" description="Disordered" evidence="8">
    <location>
        <begin position="613"/>
        <end position="633"/>
    </location>
</feature>
<feature type="compositionally biased region" description="Low complexity" evidence="8">
    <location>
        <begin position="1012"/>
        <end position="1034"/>
    </location>
</feature>
<evidence type="ECO:0000259" key="9">
    <source>
        <dbReference type="PROSITE" id="PS50089"/>
    </source>
</evidence>
<dbReference type="PANTHER" id="PTHR12983">
    <property type="entry name" value="RING FINGER 10 FAMILY MEMBER"/>
    <property type="match status" value="1"/>
</dbReference>
<organism evidence="10">
    <name type="scientific">Chromera velia CCMP2878</name>
    <dbReference type="NCBI Taxonomy" id="1169474"/>
    <lineage>
        <taxon>Eukaryota</taxon>
        <taxon>Sar</taxon>
        <taxon>Alveolata</taxon>
        <taxon>Colpodellida</taxon>
        <taxon>Chromeraceae</taxon>
        <taxon>Chromera</taxon>
    </lineage>
</organism>
<reference evidence="10" key="1">
    <citation type="submission" date="2014-11" db="EMBL/GenBank/DDBJ databases">
        <authorList>
            <person name="Otto D Thomas"/>
            <person name="Naeem Raeece"/>
        </authorList>
    </citation>
    <scope>NUCLEOTIDE SEQUENCE</scope>
</reference>
<dbReference type="EMBL" id="CDMZ01002502">
    <property type="protein sequence ID" value="CEM42648.1"/>
    <property type="molecule type" value="Genomic_DNA"/>
</dbReference>
<feature type="coiled-coil region" evidence="7">
    <location>
        <begin position="1145"/>
        <end position="1175"/>
    </location>
</feature>
<evidence type="ECO:0000256" key="2">
    <source>
        <dbReference type="ARBA" id="ARBA00022490"/>
    </source>
</evidence>
<feature type="region of interest" description="Disordered" evidence="8">
    <location>
        <begin position="672"/>
        <end position="880"/>
    </location>
</feature>
<protein>
    <recommendedName>
        <fullName evidence="9">RING-type domain-containing protein</fullName>
    </recommendedName>
</protein>
<dbReference type="GO" id="GO:0005737">
    <property type="term" value="C:cytoplasm"/>
    <property type="evidence" value="ECO:0007669"/>
    <property type="project" value="UniProtKB-SubCell"/>
</dbReference>
<dbReference type="PROSITE" id="PS50089">
    <property type="entry name" value="ZF_RING_2"/>
    <property type="match status" value="1"/>
</dbReference>
<dbReference type="VEuPathDB" id="CryptoDB:Cvel_26933"/>
<feature type="compositionally biased region" description="Gly residues" evidence="8">
    <location>
        <begin position="1458"/>
        <end position="1467"/>
    </location>
</feature>
<feature type="compositionally biased region" description="Basic and acidic residues" evidence="8">
    <location>
        <begin position="108"/>
        <end position="118"/>
    </location>
</feature>
<feature type="compositionally biased region" description="Low complexity" evidence="8">
    <location>
        <begin position="1233"/>
        <end position="1246"/>
    </location>
</feature>
<feature type="compositionally biased region" description="Basic and acidic residues" evidence="8">
    <location>
        <begin position="787"/>
        <end position="796"/>
    </location>
</feature>
<feature type="compositionally biased region" description="Basic and acidic residues" evidence="8">
    <location>
        <begin position="1330"/>
        <end position="1341"/>
    </location>
</feature>
<dbReference type="GO" id="GO:0045944">
    <property type="term" value="P:positive regulation of transcription by RNA polymerase II"/>
    <property type="evidence" value="ECO:0007669"/>
    <property type="project" value="TreeGrafter"/>
</dbReference>
<evidence type="ECO:0000256" key="8">
    <source>
        <dbReference type="SAM" id="MobiDB-lite"/>
    </source>
</evidence>
<dbReference type="PANTHER" id="PTHR12983:SF9">
    <property type="entry name" value="E3 UBIQUITIN-PROTEIN LIGASE RNF10"/>
    <property type="match status" value="1"/>
</dbReference>
<dbReference type="GO" id="GO:0008270">
    <property type="term" value="F:zinc ion binding"/>
    <property type="evidence" value="ECO:0007669"/>
    <property type="project" value="UniProtKB-KW"/>
</dbReference>
<evidence type="ECO:0000256" key="4">
    <source>
        <dbReference type="ARBA" id="ARBA00022771"/>
    </source>
</evidence>
<evidence type="ECO:0000256" key="3">
    <source>
        <dbReference type="ARBA" id="ARBA00022723"/>
    </source>
</evidence>
<feature type="compositionally biased region" description="Basic and acidic residues" evidence="8">
    <location>
        <begin position="692"/>
        <end position="731"/>
    </location>
</feature>
<feature type="compositionally biased region" description="Acidic residues" evidence="8">
    <location>
        <begin position="772"/>
        <end position="781"/>
    </location>
</feature>
<feature type="compositionally biased region" description="Basic and acidic residues" evidence="8">
    <location>
        <begin position="25"/>
        <end position="40"/>
    </location>
</feature>
<feature type="region of interest" description="Disordered" evidence="8">
    <location>
        <begin position="1200"/>
        <end position="1518"/>
    </location>
</feature>
<feature type="compositionally biased region" description="Low complexity" evidence="8">
    <location>
        <begin position="464"/>
        <end position="474"/>
    </location>
</feature>
<feature type="compositionally biased region" description="Low complexity" evidence="8">
    <location>
        <begin position="848"/>
        <end position="870"/>
    </location>
</feature>
<feature type="compositionally biased region" description="Gly residues" evidence="8">
    <location>
        <begin position="83"/>
        <end position="98"/>
    </location>
</feature>
<keyword evidence="4 6" id="KW-0863">Zinc-finger</keyword>
<comment type="subcellular location">
    <subcellularLocation>
        <location evidence="1">Cytoplasm</location>
    </subcellularLocation>
</comment>
<feature type="region of interest" description="Disordered" evidence="8">
    <location>
        <begin position="1"/>
        <end position="251"/>
    </location>
</feature>
<feature type="compositionally biased region" description="Pro residues" evidence="8">
    <location>
        <begin position="475"/>
        <end position="485"/>
    </location>
</feature>
<feature type="compositionally biased region" description="Basic and acidic residues" evidence="8">
    <location>
        <begin position="1350"/>
        <end position="1363"/>
    </location>
</feature>
<feature type="region of interest" description="Disordered" evidence="8">
    <location>
        <begin position="961"/>
        <end position="1044"/>
    </location>
</feature>
<dbReference type="InterPro" id="IPR027370">
    <property type="entry name" value="Znf-RING_euk"/>
</dbReference>
<keyword evidence="5" id="KW-0862">Zinc</keyword>
<dbReference type="GO" id="GO:0000976">
    <property type="term" value="F:transcription cis-regulatory region binding"/>
    <property type="evidence" value="ECO:0007669"/>
    <property type="project" value="TreeGrafter"/>
</dbReference>
<dbReference type="InterPro" id="IPR001841">
    <property type="entry name" value="Znf_RING"/>
</dbReference>
<dbReference type="Pfam" id="PF13445">
    <property type="entry name" value="zf-RING_UBOX"/>
    <property type="match status" value="1"/>
</dbReference>
<dbReference type="InterPro" id="IPR017907">
    <property type="entry name" value="Znf_RING_CS"/>
</dbReference>
<sequence length="1608" mass="169967">MTGDKLEVVVSPAEFPPQTFAHPAETAEHRDGSAREEEQKFSTPQREGGGWGRKAQQQPSSEGHGSHRRKPKWREKQGRGGERGGYGGGDGDRAGGGGRNRDAPPPSHPEDHEGHPDFQDLGPPSDTDPDVLLAVQRSLQNAGKDDDFLAEVRVSSPETGGGGGGYGYGDGYRKRGQANGSGASRGSRSSKGGSGKGKGGFKVTSDSSLRTGSDFGGTTSAGGDEETRAGYGHPDGPGGSHGGVGVRGSKGKKGQGVKLDAACFFNFAQYEQKPQTSYTGGARKKKTTALMPYSKERFVQANIRSFVEVGTDVQSVLWDPQHVLDWNCIVRVELVLCLSEREREREVKCPICLDHQMVAPRMTKCGHYFCWPCVIRYLQSTTEKRYWRKCPICNESVTKKDLRPVLFHTVPSFSPNDVVDFVLVQRAQGCTAVTLPQYNTRSSSSSSSYAASREEGETHRGTTARSASGGASISPPRPPPSPPPAAALMEPGLPDEQTVGLQFARVAYLSRGGALSQIERDRLSLLEARQEEQEGGNDKGSIAAMDEALALLLQQEESVREKETAALGSGGAGGAGGRGGLVLHFGSSPAPVVSVLPEVSEEDKRACLGRIGEKAGEEGEENPDGSFAGLPSSSPYRVTYDADAVSSLIENFSVEKGTRGPFYGDVRRQVEAKKRESSSSSSSPSIGFSVETSKERERRGVKKETSLPAVQEEHEHEGETDTHDLLGKDGELSAAPATDGASLHPETEEEGEGEFEMEMEFQPGSGGVEEQRGEEEDEDGDAWWSDPEERVAAEKALHRKGHRGMGSVKPKEGRSVSGGGRGHHQMERTDSGGVEGETGRPFAEEILPSDGVPSQPSSSSSSSASGSGSSRLTPTVVLGGGSGGGSEAGVGYLFYQSADGQYAFLHPFITRCLLFEFGGEWAALPPLLKRMRVQKCSEVVMTEGIRRRSDPEERVAAEKALHRKGHRGMGSVKPKEGRSVSGGGRGHHQMERTDSGGVEGETGRPFAEEILPSDGVPSQPSSSSSSSASGSGSSRLTPTVVLGGGSGGGSEAGVGYLFYQSADGQYAFLHPFITRCLLFEFGGEWAALPPLLKRMRVQKCSEVVMTEGIRRRYKFLSHLPDAAIVRFLEVDVERLLSPATRAHFAEEFERKAKARKEEEKRKKREERLLQVMKDQAEARQVYEHAGVSLSEIAAICATKREKPPEGEDESAFPLLQRTSPGTGPRRDPLWADGSGSPPSGAFSPTPHVGTPSPLQQPQAEGLAGPHEQGASASSSAVDPANDAAAGSSFASRLKKKMAEEAEAQRKKEEAEKFYPSLSAAATVGKVLGAPRERDPPSERVGKGKGKKKKEKEGQMHAEREKAGRGILLGESRLSPQPQSLRKDSETVSSRTSPGASHPLSMSTPLVGHQPPPSGSPNPLGGPERERERETPLRERGQMLTTPSKWGTSLPVTPTLSGQGLGSGGGGQPAPFPSSSSPAAAVGGEEGEGGRTRVESFEGDGAASLPPPSAAATTAWGARGRAAVKSAVGPTPGLAAALDSASASARAGVASSQDHSAWNGQAGVAAAAMEGLDGADRGCDDAEVAGGGKKKKGKAKGVSIFSNVGGRRY</sequence>
<feature type="compositionally biased region" description="Gly residues" evidence="8">
    <location>
        <begin position="233"/>
        <end position="248"/>
    </location>
</feature>
<dbReference type="SUPFAM" id="SSF57850">
    <property type="entry name" value="RING/U-box"/>
    <property type="match status" value="1"/>
</dbReference>
<keyword evidence="3" id="KW-0479">Metal-binding</keyword>
<dbReference type="PROSITE" id="PS00518">
    <property type="entry name" value="ZF_RING_1"/>
    <property type="match status" value="1"/>
</dbReference>
<dbReference type="InterPro" id="IPR013083">
    <property type="entry name" value="Znf_RING/FYVE/PHD"/>
</dbReference>
<feature type="compositionally biased region" description="Gly residues" evidence="8">
    <location>
        <begin position="159"/>
        <end position="170"/>
    </location>
</feature>
<keyword evidence="7" id="KW-0175">Coiled coil</keyword>
<feature type="compositionally biased region" description="Low complexity" evidence="8">
    <location>
        <begin position="1509"/>
        <end position="1518"/>
    </location>
</feature>
<name>A0A0G4HFA7_9ALVE</name>
<dbReference type="Gene3D" id="3.30.40.10">
    <property type="entry name" value="Zinc/RING finger domain, C3HC4 (zinc finger)"/>
    <property type="match status" value="1"/>
</dbReference>
<feature type="compositionally biased region" description="Low complexity" evidence="8">
    <location>
        <begin position="1472"/>
        <end position="1482"/>
    </location>
</feature>
<dbReference type="InterPro" id="IPR039739">
    <property type="entry name" value="MAG2/RNF10"/>
</dbReference>
<feature type="compositionally biased region" description="Basic and acidic residues" evidence="8">
    <location>
        <begin position="1296"/>
        <end position="1312"/>
    </location>
</feature>
<proteinExistence type="predicted"/>
<evidence type="ECO:0000256" key="5">
    <source>
        <dbReference type="ARBA" id="ARBA00022833"/>
    </source>
</evidence>
<dbReference type="CDD" id="cd16536">
    <property type="entry name" value="RING-HC_RNF10"/>
    <property type="match status" value="1"/>
</dbReference>
<feature type="domain" description="RING-type" evidence="9">
    <location>
        <begin position="349"/>
        <end position="394"/>
    </location>
</feature>
<feature type="compositionally biased region" description="Polar residues" evidence="8">
    <location>
        <begin position="1386"/>
        <end position="1403"/>
    </location>
</feature>
<keyword evidence="2" id="KW-0963">Cytoplasm</keyword>
<feature type="compositionally biased region" description="Acidic residues" evidence="8">
    <location>
        <begin position="747"/>
        <end position="759"/>
    </location>
</feature>
<feature type="compositionally biased region" description="Basic and acidic residues" evidence="8">
    <location>
        <begin position="1422"/>
        <end position="1436"/>
    </location>
</feature>
<evidence type="ECO:0000256" key="6">
    <source>
        <dbReference type="PROSITE-ProRule" id="PRU00175"/>
    </source>
</evidence>
<dbReference type="SMART" id="SM00184">
    <property type="entry name" value="RING"/>
    <property type="match status" value="1"/>
</dbReference>
<gene>
    <name evidence="10" type="ORF">Cvel_26933</name>
</gene>
<feature type="region of interest" description="Disordered" evidence="8">
    <location>
        <begin position="438"/>
        <end position="492"/>
    </location>
</feature>
<feature type="compositionally biased region" description="Low complexity" evidence="8">
    <location>
        <begin position="180"/>
        <end position="191"/>
    </location>
</feature>
<evidence type="ECO:0000256" key="1">
    <source>
        <dbReference type="ARBA" id="ARBA00004496"/>
    </source>
</evidence>
<accession>A0A0G4HFA7</accession>
<feature type="region of interest" description="Disordered" evidence="8">
    <location>
        <begin position="1572"/>
        <end position="1596"/>
    </location>
</feature>
<feature type="compositionally biased region" description="Polar residues" evidence="8">
    <location>
        <begin position="1438"/>
        <end position="1453"/>
    </location>
</feature>